<evidence type="ECO:0000256" key="3">
    <source>
        <dbReference type="ARBA" id="ARBA00022485"/>
    </source>
</evidence>
<evidence type="ECO:0000313" key="14">
    <source>
        <dbReference type="Proteomes" id="UP000662931"/>
    </source>
</evidence>
<feature type="binding site" evidence="9">
    <location>
        <position position="315"/>
    </location>
    <ligand>
        <name>[4Fe-4S] cluster</name>
        <dbReference type="ChEBI" id="CHEBI:49883"/>
    </ligand>
</feature>
<keyword evidence="8 9" id="KW-0496">Mitochondrion</keyword>
<evidence type="ECO:0000256" key="10">
    <source>
        <dbReference type="SAM" id="MobiDB-lite"/>
    </source>
</evidence>
<keyword evidence="6 9" id="KW-0408">Iron</keyword>
<name>A0A875RWQ1_EENNA</name>
<feature type="compositionally biased region" description="Polar residues" evidence="10">
    <location>
        <begin position="146"/>
        <end position="155"/>
    </location>
</feature>
<dbReference type="Gene3D" id="3.40.50.11000">
    <property type="entry name" value="Fe-S cluster assembly protein Dre2, N-terminal domain"/>
    <property type="match status" value="1"/>
</dbReference>
<evidence type="ECO:0000259" key="11">
    <source>
        <dbReference type="Pfam" id="PF05093"/>
    </source>
</evidence>
<dbReference type="GO" id="GO:0051539">
    <property type="term" value="F:4 iron, 4 sulfur cluster binding"/>
    <property type="evidence" value="ECO:0007669"/>
    <property type="project" value="UniProtKB-KW"/>
</dbReference>
<dbReference type="Pfam" id="PF16803">
    <property type="entry name" value="DRE2_N"/>
    <property type="match status" value="1"/>
</dbReference>
<dbReference type="GO" id="GO:0046872">
    <property type="term" value="F:metal ion binding"/>
    <property type="evidence" value="ECO:0007669"/>
    <property type="project" value="UniProtKB-KW"/>
</dbReference>
<accession>A0A875RWQ1</accession>
<evidence type="ECO:0000256" key="7">
    <source>
        <dbReference type="ARBA" id="ARBA00023014"/>
    </source>
</evidence>
<reference evidence="13" key="1">
    <citation type="submission" date="2020-10" db="EMBL/GenBank/DDBJ databases">
        <authorList>
            <person name="Roach M.J.R."/>
        </authorList>
    </citation>
    <scope>NUCLEOTIDE SEQUENCE</scope>
    <source>
        <strain evidence="13">CBS 1945</strain>
    </source>
</reference>
<evidence type="ECO:0000256" key="8">
    <source>
        <dbReference type="ARBA" id="ARBA00023128"/>
    </source>
</evidence>
<feature type="binding site" evidence="9">
    <location>
        <position position="304"/>
    </location>
    <ligand>
        <name>[4Fe-4S] cluster</name>
        <dbReference type="ChEBI" id="CHEBI:49883"/>
    </ligand>
</feature>
<evidence type="ECO:0000256" key="9">
    <source>
        <dbReference type="HAMAP-Rule" id="MF_03115"/>
    </source>
</evidence>
<dbReference type="GO" id="GO:0005758">
    <property type="term" value="C:mitochondrial intermembrane space"/>
    <property type="evidence" value="ECO:0007669"/>
    <property type="project" value="UniProtKB-SubCell"/>
</dbReference>
<dbReference type="InterPro" id="IPR031838">
    <property type="entry name" value="Dre2_N"/>
</dbReference>
<comment type="cofactor">
    <cofactor evidence="9">
        <name>[2Fe-2S] cluster</name>
        <dbReference type="ChEBI" id="CHEBI:190135"/>
    </cofactor>
</comment>
<feature type="region of interest" description="Fe-S binding site A" evidence="9">
    <location>
        <begin position="215"/>
        <end position="231"/>
    </location>
</feature>
<organism evidence="13 14">
    <name type="scientific">Eeniella nana</name>
    <name type="common">Yeast</name>
    <name type="synonym">Brettanomyces nanus</name>
    <dbReference type="NCBI Taxonomy" id="13502"/>
    <lineage>
        <taxon>Eukaryota</taxon>
        <taxon>Fungi</taxon>
        <taxon>Dikarya</taxon>
        <taxon>Ascomycota</taxon>
        <taxon>Saccharomycotina</taxon>
        <taxon>Pichiomycetes</taxon>
        <taxon>Pichiales</taxon>
        <taxon>Pichiaceae</taxon>
        <taxon>Brettanomyces</taxon>
    </lineage>
</organism>
<evidence type="ECO:0000256" key="5">
    <source>
        <dbReference type="ARBA" id="ARBA00022723"/>
    </source>
</evidence>
<feature type="binding site" evidence="9">
    <location>
        <position position="301"/>
    </location>
    <ligand>
        <name>[4Fe-4S] cluster</name>
        <dbReference type="ChEBI" id="CHEBI:49883"/>
    </ligand>
</feature>
<dbReference type="PANTHER" id="PTHR13273">
    <property type="entry name" value="ANAMORSIN"/>
    <property type="match status" value="1"/>
</dbReference>
<dbReference type="HAMAP" id="MF_03115">
    <property type="entry name" value="Anamorsin"/>
    <property type="match status" value="1"/>
</dbReference>
<dbReference type="EMBL" id="CP064815">
    <property type="protein sequence ID" value="QPG76427.1"/>
    <property type="molecule type" value="Genomic_DNA"/>
</dbReference>
<evidence type="ECO:0000256" key="6">
    <source>
        <dbReference type="ARBA" id="ARBA00023004"/>
    </source>
</evidence>
<dbReference type="AlphaFoldDB" id="A0A875RWQ1"/>
<feature type="binding site" evidence="9">
    <location>
        <position position="312"/>
    </location>
    <ligand>
        <name>[4Fe-4S] cluster</name>
        <dbReference type="ChEBI" id="CHEBI:49883"/>
    </ligand>
</feature>
<feature type="domain" description="Fe-S cluster assembly protein Dre2 N-terminal" evidence="12">
    <location>
        <begin position="1"/>
        <end position="119"/>
    </location>
</feature>
<feature type="region of interest" description="Disordered" evidence="10">
    <location>
        <begin position="146"/>
        <end position="195"/>
    </location>
</feature>
<keyword evidence="14" id="KW-1185">Reference proteome</keyword>
<dbReference type="RefSeq" id="XP_038779992.1">
    <property type="nucleotide sequence ID" value="XM_038924064.1"/>
</dbReference>
<protein>
    <recommendedName>
        <fullName evidence="15">Anamorsin homolog</fullName>
    </recommendedName>
</protein>
<evidence type="ECO:0000259" key="12">
    <source>
        <dbReference type="Pfam" id="PF16803"/>
    </source>
</evidence>
<comment type="subcellular location">
    <subcellularLocation>
        <location evidence="9">Cytoplasm</location>
    </subcellularLocation>
    <subcellularLocation>
        <location evidence="9">Mitochondrion intermembrane space</location>
    </subcellularLocation>
</comment>
<proteinExistence type="inferred from homology"/>
<feature type="binding site" evidence="9">
    <location>
        <position position="226"/>
    </location>
    <ligand>
        <name>[2Fe-2S] cluster</name>
        <dbReference type="ChEBI" id="CHEBI:190135"/>
    </ligand>
</feature>
<feature type="short sequence motif" description="Cx2C motif 1" evidence="9">
    <location>
        <begin position="301"/>
        <end position="304"/>
    </location>
</feature>
<dbReference type="GO" id="GO:0016226">
    <property type="term" value="P:iron-sulfur cluster assembly"/>
    <property type="evidence" value="ECO:0007669"/>
    <property type="project" value="UniProtKB-UniRule"/>
</dbReference>
<comment type="domain">
    <text evidence="9">The C-terminal domain binds 2 Fe-S clusters but is otherwise mostly in an intrinsically disordered conformation.</text>
</comment>
<feature type="compositionally biased region" description="Acidic residues" evidence="10">
    <location>
        <begin position="156"/>
        <end position="170"/>
    </location>
</feature>
<comment type="cofactor">
    <cofactor evidence="1 9">
        <name>[4Fe-4S] cluster</name>
        <dbReference type="ChEBI" id="CHEBI:49883"/>
    </cofactor>
</comment>
<evidence type="ECO:0008006" key="15">
    <source>
        <dbReference type="Google" id="ProtNLM"/>
    </source>
</evidence>
<dbReference type="InterPro" id="IPR046408">
    <property type="entry name" value="CIAPIN1"/>
</dbReference>
<dbReference type="OrthoDB" id="311633at2759"/>
<evidence type="ECO:0000256" key="1">
    <source>
        <dbReference type="ARBA" id="ARBA00001966"/>
    </source>
</evidence>
<feature type="binding site" evidence="9">
    <location>
        <position position="229"/>
    </location>
    <ligand>
        <name>[2Fe-2S] cluster</name>
        <dbReference type="ChEBI" id="CHEBI:190135"/>
    </ligand>
</feature>
<dbReference type="InterPro" id="IPR007785">
    <property type="entry name" value="Anamorsin"/>
</dbReference>
<feature type="binding site" evidence="9">
    <location>
        <position position="215"/>
    </location>
    <ligand>
        <name>[2Fe-2S] cluster</name>
        <dbReference type="ChEBI" id="CHEBI:190135"/>
    </ligand>
</feature>
<dbReference type="GeneID" id="62197216"/>
<keyword evidence="7 9" id="KW-0411">Iron-sulfur</keyword>
<keyword evidence="4 9" id="KW-0963">Cytoplasm</keyword>
<comment type="caution">
    <text evidence="9">Lacks conserved residue(s) required for the propagation of feature annotation.</text>
</comment>
<evidence type="ECO:0000256" key="2">
    <source>
        <dbReference type="ARBA" id="ARBA00008169"/>
    </source>
</evidence>
<feature type="binding site" evidence="9">
    <location>
        <position position="231"/>
    </location>
    <ligand>
        <name>[2Fe-2S] cluster</name>
        <dbReference type="ChEBI" id="CHEBI:190135"/>
    </ligand>
</feature>
<feature type="region of interest" description="Fe-S binding site B" evidence="9">
    <location>
        <begin position="301"/>
        <end position="315"/>
    </location>
</feature>
<dbReference type="GO" id="GO:0051537">
    <property type="term" value="F:2 iron, 2 sulfur cluster binding"/>
    <property type="evidence" value="ECO:0007669"/>
    <property type="project" value="UniProtKB-UniRule"/>
</dbReference>
<gene>
    <name evidence="13" type="ORF">FOA43_003816</name>
</gene>
<feature type="short sequence motif" description="Cx2C motif 2" evidence="9">
    <location>
        <begin position="312"/>
        <end position="315"/>
    </location>
</feature>
<dbReference type="GO" id="GO:0009055">
    <property type="term" value="F:electron transfer activity"/>
    <property type="evidence" value="ECO:0007669"/>
    <property type="project" value="UniProtKB-UniRule"/>
</dbReference>
<keyword evidence="5 9" id="KW-0479">Metal-binding</keyword>
<dbReference type="Proteomes" id="UP000662931">
    <property type="component" value="Chromosome 4"/>
</dbReference>
<evidence type="ECO:0000313" key="13">
    <source>
        <dbReference type="EMBL" id="QPG76427.1"/>
    </source>
</evidence>
<keyword evidence="3 9" id="KW-0004">4Fe-4S</keyword>
<comment type="domain">
    <text evidence="9">The N-terminal domain has structural similarity with S-adenosyl-L-methionine-dependent methyltransferases, but does not bind S-adenosyl-L-methionine. It is required for correct assembly of the 2 Fe-S clusters.</text>
</comment>
<evidence type="ECO:0000256" key="4">
    <source>
        <dbReference type="ARBA" id="ARBA00022490"/>
    </source>
</evidence>
<sequence>MASQPDTVESTKRLLQAQNKNADIIQFVIDRVASGKQYVPVNAFSLIYYLAPEGAKKNKFNGPLTEILFNALIPEGVFDGLIPDNCDLLAIKAGFLVSTDNSKWIKPSARANKTVVPLKRVSKTSTSGLPTFIKLNKVSASLATSVSTPNLTDGSSSDDMDDLESAEAEMDEKARKSKTSYFEEHENVDTLEEEDEDQLLNSEDLSMPTIVPLKCSKTGKKRRRACKNCTCGLKEEEEKQGSQRKSLQDSVLGNMAKSASDAAEVIENRLRRMDQKSKIIKFKPDEMNEIDFTVKGKTGGCGSCALGDAFRCDGCPYLGLPAFQPGQPISLDAFAQDI</sequence>
<dbReference type="PANTHER" id="PTHR13273:SF14">
    <property type="entry name" value="ANAMORSIN"/>
    <property type="match status" value="1"/>
</dbReference>
<feature type="domain" description="Anamorsin C-terminal" evidence="11">
    <location>
        <begin position="210"/>
        <end position="331"/>
    </location>
</feature>
<dbReference type="KEGG" id="bnn:FOA43_003816"/>
<comment type="similarity">
    <text evidence="2 9">Belongs to the anamorsin family.</text>
</comment>
<dbReference type="Pfam" id="PF05093">
    <property type="entry name" value="CIAPIN1"/>
    <property type="match status" value="1"/>
</dbReference>
<keyword evidence="9" id="KW-0001">2Fe-2S</keyword>
<comment type="domain">
    <text evidence="9">The twin Cx2C motifs are involved in the recognition by the mitochondrial MIA40-ERV1 disulfide relay system. The formation of 2 disulfide bonds in the Cx2C motifs through dithiol/disulfide exchange reactions effectively traps the protein in the mitochondrial intermembrane space.</text>
</comment>